<proteinExistence type="predicted"/>
<keyword evidence="2" id="KW-1185">Reference proteome</keyword>
<dbReference type="InterPro" id="IPR002347">
    <property type="entry name" value="SDR_fam"/>
</dbReference>
<dbReference type="SUPFAM" id="SSF51735">
    <property type="entry name" value="NAD(P)-binding Rossmann-fold domains"/>
    <property type="match status" value="1"/>
</dbReference>
<dbReference type="InterPro" id="IPR036291">
    <property type="entry name" value="NAD(P)-bd_dom_sf"/>
</dbReference>
<dbReference type="RefSeq" id="WP_026634040.1">
    <property type="nucleotide sequence ID" value="NZ_FONH01000002.1"/>
</dbReference>
<reference evidence="2" key="1">
    <citation type="submission" date="2016-10" db="EMBL/GenBank/DDBJ databases">
        <authorList>
            <person name="Varghese N."/>
            <person name="Submissions S."/>
        </authorList>
    </citation>
    <scope>NUCLEOTIDE SEQUENCE [LARGE SCALE GENOMIC DNA]</scope>
    <source>
        <strain evidence="2">UNC178MFTsu3.1</strain>
    </source>
</reference>
<dbReference type="AlphaFoldDB" id="A0A1I1ZAY6"/>
<dbReference type="STRING" id="500610.SAMN02799615_00634"/>
<evidence type="ECO:0000313" key="2">
    <source>
        <dbReference type="Proteomes" id="UP000199477"/>
    </source>
</evidence>
<organism evidence="1 2">
    <name type="scientific">Dyella marensis</name>
    <dbReference type="NCBI Taxonomy" id="500610"/>
    <lineage>
        <taxon>Bacteria</taxon>
        <taxon>Pseudomonadati</taxon>
        <taxon>Pseudomonadota</taxon>
        <taxon>Gammaproteobacteria</taxon>
        <taxon>Lysobacterales</taxon>
        <taxon>Rhodanobacteraceae</taxon>
        <taxon>Dyella</taxon>
    </lineage>
</organism>
<dbReference type="PANTHER" id="PTHR43431">
    <property type="entry name" value="OXIDOREDUCTASE, SHORT CHAIN DEHYDROGENASE/REDUCTASE FAMILY (AFU_ORTHOLOGUE AFUA_5G14000)"/>
    <property type="match status" value="1"/>
</dbReference>
<name>A0A1I1ZAY6_9GAMM</name>
<protein>
    <submittedName>
        <fullName evidence="1">Short-chain dehydrogenase</fullName>
    </submittedName>
</protein>
<accession>A0A1I1ZAY6</accession>
<dbReference type="EMBL" id="FONH01000002">
    <property type="protein sequence ID" value="SFE27500.1"/>
    <property type="molecule type" value="Genomic_DNA"/>
</dbReference>
<dbReference type="Gene3D" id="3.40.50.720">
    <property type="entry name" value="NAD(P)-binding Rossmann-like Domain"/>
    <property type="match status" value="1"/>
</dbReference>
<dbReference type="PANTHER" id="PTHR43431:SF7">
    <property type="entry name" value="OXIDOREDUCTASE, SHORT CHAIN DEHYDROGENASE_REDUCTASE FAMILY (AFU_ORTHOLOGUE AFUA_5G14000)"/>
    <property type="match status" value="1"/>
</dbReference>
<gene>
    <name evidence="1" type="ORF">SAMN02799615_00634</name>
</gene>
<sequence length="241" mass="24726">MTYKKTIAIFGAGPGLGASVAARFGAEGYRVALVARRAEPLQARVAELASAGIEAAAFPADLGRLDGIPALVRAIEERFGAIDVAVYAPVPSMFGFIPATEVSAQVLQAAADLFLYAPVEVARAVLPGQLERGDGAVVIVGGLSALMPVPGLAAIGPLMAAARNYALVLNAEAKARGIYAGSVSIGAMIDRSAGKLALEAQGVKLEGDLPTMDPDDIAQEIWALVTGRDRTEAILPPLPKA</sequence>
<evidence type="ECO:0000313" key="1">
    <source>
        <dbReference type="EMBL" id="SFE27500.1"/>
    </source>
</evidence>
<dbReference type="Pfam" id="PF00106">
    <property type="entry name" value="adh_short"/>
    <property type="match status" value="1"/>
</dbReference>
<dbReference type="Proteomes" id="UP000199477">
    <property type="component" value="Unassembled WGS sequence"/>
</dbReference>